<keyword evidence="1" id="KW-0732">Signal</keyword>
<feature type="chain" id="PRO_5046623220" evidence="1">
    <location>
        <begin position="22"/>
        <end position="181"/>
    </location>
</feature>
<dbReference type="Gene3D" id="3.10.450.50">
    <property type="match status" value="1"/>
</dbReference>
<feature type="signal peptide" evidence="1">
    <location>
        <begin position="1"/>
        <end position="21"/>
    </location>
</feature>
<dbReference type="InterPro" id="IPR027843">
    <property type="entry name" value="DUF4440"/>
</dbReference>
<evidence type="ECO:0000259" key="2">
    <source>
        <dbReference type="Pfam" id="PF14534"/>
    </source>
</evidence>
<proteinExistence type="predicted"/>
<dbReference type="RefSeq" id="WP_230525867.1">
    <property type="nucleotide sequence ID" value="NZ_JAJGAK010000001.1"/>
</dbReference>
<evidence type="ECO:0000256" key="1">
    <source>
        <dbReference type="SAM" id="SignalP"/>
    </source>
</evidence>
<dbReference type="InterPro" id="IPR032710">
    <property type="entry name" value="NTF2-like_dom_sf"/>
</dbReference>
<keyword evidence="4" id="KW-1185">Reference proteome</keyword>
<accession>A0ABS8JF72</accession>
<dbReference type="Pfam" id="PF14534">
    <property type="entry name" value="DUF4440"/>
    <property type="match status" value="1"/>
</dbReference>
<reference evidence="3" key="1">
    <citation type="submission" date="2021-10" db="EMBL/GenBank/DDBJ databases">
        <authorList>
            <person name="Lyu M."/>
            <person name="Wang X."/>
            <person name="Meng X."/>
            <person name="Xu K."/>
        </authorList>
    </citation>
    <scope>NUCLEOTIDE SEQUENCE</scope>
    <source>
        <strain evidence="3">A6</strain>
    </source>
</reference>
<evidence type="ECO:0000313" key="4">
    <source>
        <dbReference type="Proteomes" id="UP001165293"/>
    </source>
</evidence>
<organism evidence="3 4">
    <name type="scientific">Noviluteimonas lactosilytica</name>
    <dbReference type="NCBI Taxonomy" id="2888523"/>
    <lineage>
        <taxon>Bacteria</taxon>
        <taxon>Pseudomonadati</taxon>
        <taxon>Pseudomonadota</taxon>
        <taxon>Gammaproteobacteria</taxon>
        <taxon>Lysobacterales</taxon>
        <taxon>Lysobacteraceae</taxon>
        <taxon>Noviluteimonas</taxon>
    </lineage>
</organism>
<protein>
    <submittedName>
        <fullName evidence="3">Nuclear transport factor 2 family protein</fullName>
    </submittedName>
</protein>
<gene>
    <name evidence="3" type="ORF">LK996_04070</name>
</gene>
<comment type="caution">
    <text evidence="3">The sequence shown here is derived from an EMBL/GenBank/DDBJ whole genome shotgun (WGS) entry which is preliminary data.</text>
</comment>
<evidence type="ECO:0000313" key="3">
    <source>
        <dbReference type="EMBL" id="MCC8362249.1"/>
    </source>
</evidence>
<dbReference type="SUPFAM" id="SSF54427">
    <property type="entry name" value="NTF2-like"/>
    <property type="match status" value="1"/>
</dbReference>
<dbReference type="EMBL" id="JAJGAK010000001">
    <property type="protein sequence ID" value="MCC8362249.1"/>
    <property type="molecule type" value="Genomic_DNA"/>
</dbReference>
<dbReference type="Proteomes" id="UP001165293">
    <property type="component" value="Unassembled WGS sequence"/>
</dbReference>
<feature type="domain" description="DUF4440" evidence="2">
    <location>
        <begin position="43"/>
        <end position="152"/>
    </location>
</feature>
<name>A0ABS8JF72_9GAMM</name>
<sequence length="181" mass="19389">MTHASALPFALLLAAAAPAFAQTPEATPPAPTFSAEECKVWDRELAFADSVTKHDAKGFNDFLHEGAVFNATSPRPTRGREAIAKEWAGIIDGSAVVLTWYPTIVVIGGEDDIAFSSGPALLESPKPKPGERPGLVHFTSTWHRGDDGTWRLLFDAGSRPHPASDEEVAAFRAGRKACPVR</sequence>